<organism evidence="2 3">
    <name type="scientific">Hymenobacter nitidus</name>
    <dbReference type="NCBI Taxonomy" id="2880929"/>
    <lineage>
        <taxon>Bacteria</taxon>
        <taxon>Pseudomonadati</taxon>
        <taxon>Bacteroidota</taxon>
        <taxon>Cytophagia</taxon>
        <taxon>Cytophagales</taxon>
        <taxon>Hymenobacteraceae</taxon>
        <taxon>Hymenobacter</taxon>
    </lineage>
</organism>
<dbReference type="RefSeq" id="WP_226188571.1">
    <property type="nucleotide sequence ID" value="NZ_JAJADQ010000010.1"/>
</dbReference>
<reference evidence="2" key="1">
    <citation type="submission" date="2021-10" db="EMBL/GenBank/DDBJ databases">
        <authorList>
            <person name="Dean J.D."/>
            <person name="Kim M.K."/>
            <person name="Newey C.N."/>
            <person name="Stoker T.S."/>
            <person name="Thompson D.W."/>
            <person name="Grose J.H."/>
        </authorList>
    </citation>
    <scope>NUCLEOTIDE SEQUENCE</scope>
    <source>
        <strain evidence="2">BT635</strain>
    </source>
</reference>
<evidence type="ECO:0000313" key="2">
    <source>
        <dbReference type="EMBL" id="MCB2379538.1"/>
    </source>
</evidence>
<accession>A0ABS8AGH4</accession>
<comment type="caution">
    <text evidence="2">The sequence shown here is derived from an EMBL/GenBank/DDBJ whole genome shotgun (WGS) entry which is preliminary data.</text>
</comment>
<gene>
    <name evidence="2" type="ORF">LGH70_18215</name>
</gene>
<protein>
    <submittedName>
        <fullName evidence="2">Uncharacterized protein</fullName>
    </submittedName>
</protein>
<keyword evidence="1" id="KW-0472">Membrane</keyword>
<evidence type="ECO:0000313" key="3">
    <source>
        <dbReference type="Proteomes" id="UP001165297"/>
    </source>
</evidence>
<dbReference type="Proteomes" id="UP001165297">
    <property type="component" value="Unassembled WGS sequence"/>
</dbReference>
<dbReference type="EMBL" id="JAJADQ010000010">
    <property type="protein sequence ID" value="MCB2379538.1"/>
    <property type="molecule type" value="Genomic_DNA"/>
</dbReference>
<sequence length="161" mass="17638">MFVSQPQHFAYQSSLSAEAFRASADEFIARQGGPLHPNVYSAGWQSAAALEVTPKVALGRLRFSGKQRATLEIQSAAVGAQVMLIVYPAPLLQPLFYGISLFAILAGFSCLWKMHWLHVGFSLGSWALSSGSLWILHRASTGLLRRDVERSFQLTSLTQVS</sequence>
<name>A0ABS8AGH4_9BACT</name>
<proteinExistence type="predicted"/>
<feature type="transmembrane region" description="Helical" evidence="1">
    <location>
        <begin position="119"/>
        <end position="137"/>
    </location>
</feature>
<evidence type="ECO:0000256" key="1">
    <source>
        <dbReference type="SAM" id="Phobius"/>
    </source>
</evidence>
<keyword evidence="1" id="KW-0812">Transmembrane</keyword>
<keyword evidence="1" id="KW-1133">Transmembrane helix</keyword>
<keyword evidence="3" id="KW-1185">Reference proteome</keyword>